<proteinExistence type="predicted"/>
<feature type="domain" description="Inositol polyphosphate-related phosphatase" evidence="8">
    <location>
        <begin position="357"/>
        <end position="659"/>
    </location>
</feature>
<dbReference type="InterPro" id="IPR053321">
    <property type="entry name" value="IPP-5-Phosphatase_Type_IV"/>
</dbReference>
<evidence type="ECO:0000256" key="4">
    <source>
        <dbReference type="ARBA" id="ARBA00023098"/>
    </source>
</evidence>
<dbReference type="InterPro" id="IPR000300">
    <property type="entry name" value="IPPc"/>
</dbReference>
<keyword evidence="5" id="KW-0966">Cell projection</keyword>
<evidence type="ECO:0000256" key="2">
    <source>
        <dbReference type="ARBA" id="ARBA00013044"/>
    </source>
</evidence>
<organism evidence="9">
    <name type="scientific">Clastoptera arizonana</name>
    <name type="common">Arizona spittle bug</name>
    <dbReference type="NCBI Taxonomy" id="38151"/>
    <lineage>
        <taxon>Eukaryota</taxon>
        <taxon>Metazoa</taxon>
        <taxon>Ecdysozoa</taxon>
        <taxon>Arthropoda</taxon>
        <taxon>Hexapoda</taxon>
        <taxon>Insecta</taxon>
        <taxon>Pterygota</taxon>
        <taxon>Neoptera</taxon>
        <taxon>Paraneoptera</taxon>
        <taxon>Hemiptera</taxon>
        <taxon>Auchenorrhyncha</taxon>
        <taxon>Cercopoidea</taxon>
        <taxon>Clastopteridae</taxon>
        <taxon>Clastoptera</taxon>
    </lineage>
</organism>
<feature type="region of interest" description="Disordered" evidence="7">
    <location>
        <begin position="224"/>
        <end position="244"/>
    </location>
</feature>
<evidence type="ECO:0000256" key="7">
    <source>
        <dbReference type="SAM" id="MobiDB-lite"/>
    </source>
</evidence>
<dbReference type="Pfam" id="PF22669">
    <property type="entry name" value="Exo_endo_phos2"/>
    <property type="match status" value="1"/>
</dbReference>
<accession>A0A1B6E485</accession>
<dbReference type="GO" id="GO:0046856">
    <property type="term" value="P:phosphatidylinositol dephosphorylation"/>
    <property type="evidence" value="ECO:0007669"/>
    <property type="project" value="InterPro"/>
</dbReference>
<dbReference type="PANTHER" id="PTHR47039">
    <property type="entry name" value="INOSITOL POLYPHOSPHATE 5-PHOSPHATASE E"/>
    <property type="match status" value="1"/>
</dbReference>
<dbReference type="GO" id="GO:0005929">
    <property type="term" value="C:cilium"/>
    <property type="evidence" value="ECO:0007669"/>
    <property type="project" value="UniProtKB-SubCell"/>
</dbReference>
<dbReference type="Gene3D" id="3.60.10.10">
    <property type="entry name" value="Endonuclease/exonuclease/phosphatase"/>
    <property type="match status" value="1"/>
</dbReference>
<dbReference type="SMART" id="SM00128">
    <property type="entry name" value="IPPc"/>
    <property type="match status" value="1"/>
</dbReference>
<feature type="compositionally biased region" description="Polar residues" evidence="7">
    <location>
        <begin position="225"/>
        <end position="241"/>
    </location>
</feature>
<keyword evidence="4" id="KW-0443">Lipid metabolism</keyword>
<dbReference type="GO" id="GO:0004439">
    <property type="term" value="F:phosphatidylinositol-4,5-bisphosphate 5-phosphatase activity"/>
    <property type="evidence" value="ECO:0007669"/>
    <property type="project" value="UniProtKB-EC"/>
</dbReference>
<dbReference type="EC" id="3.1.3.36" evidence="2"/>
<gene>
    <name evidence="9" type="ORF">g.35950</name>
</gene>
<evidence type="ECO:0000259" key="8">
    <source>
        <dbReference type="SMART" id="SM00128"/>
    </source>
</evidence>
<dbReference type="InterPro" id="IPR036691">
    <property type="entry name" value="Endo/exonu/phosph_ase_sf"/>
</dbReference>
<evidence type="ECO:0000256" key="6">
    <source>
        <dbReference type="ARBA" id="ARBA00075837"/>
    </source>
</evidence>
<sequence length="698" mass="78013">MDDSIQPEKMSPSSKAKKKSHGLCSILTIRKKRNSIGCLPINSSLSLEGDEYCNKNPTSKEPANDETVAFQAKSSILLLKSKSEESSSAEEYTTLNRSQATISKSSSSTNVALCCAITESSRTPLHFQSDFRTRCNKSISNNRRSIVTRMNGQHSEELNERLPPSGIESKLKKPSSESNLSSSIKKSDITRRSIFGRNKKTHKRSFSLGKSNFSDEENKIDTFESSHSCEISPQSSPSPVETSHARLRRRLLLSQRRSADNIVASSSGSSPGSTRSIPDAKTFIKKKNRPSSVVIMGSQDEKRDISMDSLARQSLLAAQVLHLIPTNKARERNFLHGRIAANSLLGSIELEKVLPQRAVRIYIGTWNMNGQPPPAELNPLILPEDLDHLPDILALGTQESYPEKFQWEVSVQETLGPTHVLFHSVSLGTLHQAIFMRRDLLWYCSVAEDDSYSVRPGTAFRTKGAVAIGFSLFGTSLLFITAHLTAHQEKVKERLQDVKRIVKALELPKQLPIKHKSKDVTQNFDCVFWSGDLNFRLSKSRDEVMDWLLKQEFPVKSPTVGEMWDQLTANILEGSVFREFEEGPLTFAPTYKYDPGTQTYDSSQKQRTPSYTDRILYKTRRNGSDLSTKCLAYASVPCFCTSDHKPVWGLFRCHVRPGIDTIPLAAGMFNRDVYVEAIKRRAAALGLRGDNSTVCSLQ</sequence>
<reference evidence="9" key="1">
    <citation type="submission" date="2015-12" db="EMBL/GenBank/DDBJ databases">
        <title>De novo transcriptome assembly of four potential Pierce s Disease insect vectors from Arizona vineyards.</title>
        <authorList>
            <person name="Tassone E.E."/>
        </authorList>
    </citation>
    <scope>NUCLEOTIDE SEQUENCE</scope>
</reference>
<feature type="region of interest" description="Disordered" evidence="7">
    <location>
        <begin position="258"/>
        <end position="282"/>
    </location>
</feature>
<feature type="region of interest" description="Disordered" evidence="7">
    <location>
        <begin position="145"/>
        <end position="211"/>
    </location>
</feature>
<evidence type="ECO:0000256" key="5">
    <source>
        <dbReference type="ARBA" id="ARBA00023273"/>
    </source>
</evidence>
<name>A0A1B6E485_9HEMI</name>
<dbReference type="AlphaFoldDB" id="A0A1B6E485"/>
<keyword evidence="3" id="KW-0378">Hydrolase</keyword>
<protein>
    <recommendedName>
        <fullName evidence="2">phosphoinositide 5-phosphatase</fullName>
        <ecNumber evidence="2">3.1.3.36</ecNumber>
    </recommendedName>
    <alternativeName>
        <fullName evidence="6">Phosphatidylinositol 4,5-bisphosphate 5-phosphatase</fullName>
    </alternativeName>
</protein>
<evidence type="ECO:0000313" key="9">
    <source>
        <dbReference type="EMBL" id="JAS32699.1"/>
    </source>
</evidence>
<dbReference type="EMBL" id="GEDC01004599">
    <property type="protein sequence ID" value="JAS32699.1"/>
    <property type="molecule type" value="Transcribed_RNA"/>
</dbReference>
<dbReference type="PANTHER" id="PTHR47039:SF1">
    <property type="entry name" value="INOSITOL POLYPHOSPHATE 5-PHOSPHATASE E"/>
    <property type="match status" value="1"/>
</dbReference>
<dbReference type="SUPFAM" id="SSF56219">
    <property type="entry name" value="DNase I-like"/>
    <property type="match status" value="1"/>
</dbReference>
<evidence type="ECO:0000256" key="3">
    <source>
        <dbReference type="ARBA" id="ARBA00022801"/>
    </source>
</evidence>
<comment type="subcellular location">
    <subcellularLocation>
        <location evidence="1">Cell projection</location>
        <location evidence="1">Cilium</location>
    </subcellularLocation>
</comment>
<dbReference type="FunFam" id="3.60.10.10:FF:000039">
    <property type="entry name" value="72 kDa inositol polyphosphate 5-phosphatase"/>
    <property type="match status" value="1"/>
</dbReference>
<evidence type="ECO:0000256" key="1">
    <source>
        <dbReference type="ARBA" id="ARBA00004138"/>
    </source>
</evidence>